<feature type="compositionally biased region" description="Low complexity" evidence="1">
    <location>
        <begin position="146"/>
        <end position="161"/>
    </location>
</feature>
<dbReference type="AlphaFoldDB" id="A0A8H5HRM0"/>
<gene>
    <name evidence="2" type="ORF">D9615_000805</name>
</gene>
<evidence type="ECO:0000313" key="3">
    <source>
        <dbReference type="Proteomes" id="UP000565441"/>
    </source>
</evidence>
<evidence type="ECO:0008006" key="4">
    <source>
        <dbReference type="Google" id="ProtNLM"/>
    </source>
</evidence>
<evidence type="ECO:0000256" key="1">
    <source>
        <dbReference type="SAM" id="MobiDB-lite"/>
    </source>
</evidence>
<evidence type="ECO:0000313" key="2">
    <source>
        <dbReference type="EMBL" id="KAF5388336.1"/>
    </source>
</evidence>
<organism evidence="2 3">
    <name type="scientific">Tricholomella constricta</name>
    <dbReference type="NCBI Taxonomy" id="117010"/>
    <lineage>
        <taxon>Eukaryota</taxon>
        <taxon>Fungi</taxon>
        <taxon>Dikarya</taxon>
        <taxon>Basidiomycota</taxon>
        <taxon>Agaricomycotina</taxon>
        <taxon>Agaricomycetes</taxon>
        <taxon>Agaricomycetidae</taxon>
        <taxon>Agaricales</taxon>
        <taxon>Tricholomatineae</taxon>
        <taxon>Lyophyllaceae</taxon>
        <taxon>Tricholomella</taxon>
    </lineage>
</organism>
<name>A0A8H5HRM0_9AGAR</name>
<protein>
    <recommendedName>
        <fullName evidence="4">DUF5745 domain-containing protein</fullName>
    </recommendedName>
</protein>
<dbReference type="OrthoDB" id="2596754at2759"/>
<dbReference type="Proteomes" id="UP000565441">
    <property type="component" value="Unassembled WGS sequence"/>
</dbReference>
<feature type="region of interest" description="Disordered" evidence="1">
    <location>
        <begin position="141"/>
        <end position="198"/>
    </location>
</feature>
<dbReference type="EMBL" id="JAACJP010000001">
    <property type="protein sequence ID" value="KAF5388336.1"/>
    <property type="molecule type" value="Genomic_DNA"/>
</dbReference>
<proteinExistence type="predicted"/>
<comment type="caution">
    <text evidence="2">The sequence shown here is derived from an EMBL/GenBank/DDBJ whole genome shotgun (WGS) entry which is preliminary data.</text>
</comment>
<reference evidence="2 3" key="1">
    <citation type="journal article" date="2020" name="ISME J.">
        <title>Uncovering the hidden diversity of litter-decomposition mechanisms in mushroom-forming fungi.</title>
        <authorList>
            <person name="Floudas D."/>
            <person name="Bentzer J."/>
            <person name="Ahren D."/>
            <person name="Johansson T."/>
            <person name="Persson P."/>
            <person name="Tunlid A."/>
        </authorList>
    </citation>
    <scope>NUCLEOTIDE SEQUENCE [LARGE SCALE GENOMIC DNA]</scope>
    <source>
        <strain evidence="2 3">CBS 661.87</strain>
    </source>
</reference>
<sequence length="316" mass="35444">MSVHTEYARHGTLVKQLNALLQALHIPIPLEAPTELTPSLLIAILESLLSTRIPKDTLHHDREIMNLQNTKVFLGVLETDILKMDVGLSNLDPRRLANGELEECAYVGELLCWVGRRLGHTSSDDPFEMIDDVPAMARREDAYSPSTSTATRKTFTTSTFSMHRHSDSNTSVDSFRPSTPTSHSTPRPTSRPRCIHEIPSPSVILSPKLDSSFDVGPSVFDSPESPSPRKQAVRYTGYISPVDEELELLSFERSRSMSMSSRKTADDSLDTQSESAYSLLALRESRAHTLALYQERARLLEELARLESEQLNRLER</sequence>
<keyword evidence="3" id="KW-1185">Reference proteome</keyword>
<accession>A0A8H5HRM0</accession>
<feature type="compositionally biased region" description="Low complexity" evidence="1">
    <location>
        <begin position="176"/>
        <end position="192"/>
    </location>
</feature>